<dbReference type="InterPro" id="IPR020610">
    <property type="entry name" value="Thiolase_AS"/>
</dbReference>
<gene>
    <name evidence="8" type="ORF">PL75_09190</name>
</gene>
<dbReference type="PROSITE" id="PS00098">
    <property type="entry name" value="THIOLASE_1"/>
    <property type="match status" value="1"/>
</dbReference>
<dbReference type="GO" id="GO:0003985">
    <property type="term" value="F:acetyl-CoA C-acetyltransferase activity"/>
    <property type="evidence" value="ECO:0007669"/>
    <property type="project" value="UniProtKB-EC"/>
</dbReference>
<dbReference type="InterPro" id="IPR020616">
    <property type="entry name" value="Thiolase_N"/>
</dbReference>
<dbReference type="InterPro" id="IPR020613">
    <property type="entry name" value="Thiolase_CS"/>
</dbReference>
<feature type="domain" description="Thiolase C-terminal" evidence="7">
    <location>
        <begin position="271"/>
        <end position="391"/>
    </location>
</feature>
<dbReference type="PIRSF" id="PIRSF000429">
    <property type="entry name" value="Ac-CoA_Ac_transf"/>
    <property type="match status" value="1"/>
</dbReference>
<dbReference type="SUPFAM" id="SSF53901">
    <property type="entry name" value="Thiolase-like"/>
    <property type="match status" value="2"/>
</dbReference>
<organism evidence="8 9">
    <name type="scientific">Neisseria arctica</name>
    <dbReference type="NCBI Taxonomy" id="1470200"/>
    <lineage>
        <taxon>Bacteria</taxon>
        <taxon>Pseudomonadati</taxon>
        <taxon>Pseudomonadota</taxon>
        <taxon>Betaproteobacteria</taxon>
        <taxon>Neisseriales</taxon>
        <taxon>Neisseriaceae</taxon>
        <taxon>Neisseria</taxon>
    </lineage>
</organism>
<feature type="active site" description="Acyl-thioester intermediate" evidence="4">
    <location>
        <position position="88"/>
    </location>
</feature>
<proteinExistence type="inferred from homology"/>
<dbReference type="PATRIC" id="fig|1470200.3.peg.810"/>
<evidence type="ECO:0000313" key="8">
    <source>
        <dbReference type="EMBL" id="KLT72245.1"/>
    </source>
</evidence>
<evidence type="ECO:0000256" key="4">
    <source>
        <dbReference type="PIRSR" id="PIRSR000429-1"/>
    </source>
</evidence>
<dbReference type="InterPro" id="IPR016039">
    <property type="entry name" value="Thiolase-like"/>
</dbReference>
<dbReference type="PROSITE" id="PS00099">
    <property type="entry name" value="THIOLASE_3"/>
    <property type="match status" value="1"/>
</dbReference>
<evidence type="ECO:0000256" key="2">
    <source>
        <dbReference type="ARBA" id="ARBA00022679"/>
    </source>
</evidence>
<dbReference type="AlphaFoldDB" id="A0A0J0YQ35"/>
<dbReference type="GO" id="GO:0044281">
    <property type="term" value="P:small molecule metabolic process"/>
    <property type="evidence" value="ECO:0007669"/>
    <property type="project" value="UniProtKB-ARBA"/>
</dbReference>
<dbReference type="EMBL" id="JTDO01000016">
    <property type="protein sequence ID" value="KLT72245.1"/>
    <property type="molecule type" value="Genomic_DNA"/>
</dbReference>
<dbReference type="Gene3D" id="3.40.47.10">
    <property type="match status" value="2"/>
</dbReference>
<sequence length="393" mass="40657">MTHVAIVAAKRTAVGSFLGSLRNIGAPELGAVVIKAVLDEAGIEPALVDQVIMGNVLTAGVGQNPARQAALAAGLPVEVPAETLNVVCGSGLRAVHLAVQSIVSGEAQIVVAGGQESMSLAPHYLNGLRGGQKMGNGTLVDSMVSDGLTDAYHGYHMGITAENIAEKLNISREEQDSFALESQKRAAAAQAAGKFKDEIVPVSIPQRKGEPLLFEEDEYIKPDADAAAMAKLRPAFKSDGTVTAANASGLNDGAAAVLLMSAEKVKELDIRPLAWIKAYAATGISPEVMGLGPVAAVRKTLEKAGWQLDEVDLIEANEAFAAQALGVARELGLNLRKTNVNGGAIAIGHPIGASGCRILVTLLHEMKRRDAQKGLATLCVGGGMGIALAVEHH</sequence>
<evidence type="ECO:0000313" key="9">
    <source>
        <dbReference type="Proteomes" id="UP000036027"/>
    </source>
</evidence>
<dbReference type="InterPro" id="IPR002155">
    <property type="entry name" value="Thiolase"/>
</dbReference>
<dbReference type="RefSeq" id="WP_047761639.1">
    <property type="nucleotide sequence ID" value="NZ_CP091510.1"/>
</dbReference>
<dbReference type="EC" id="2.3.1.9" evidence="8"/>
<dbReference type="Pfam" id="PF00108">
    <property type="entry name" value="Thiolase_N"/>
    <property type="match status" value="1"/>
</dbReference>
<evidence type="ECO:0000256" key="5">
    <source>
        <dbReference type="RuleBase" id="RU003557"/>
    </source>
</evidence>
<dbReference type="NCBIfam" id="TIGR01930">
    <property type="entry name" value="AcCoA-C-Actrans"/>
    <property type="match status" value="1"/>
</dbReference>
<feature type="active site" description="Proton acceptor" evidence="4">
    <location>
        <position position="349"/>
    </location>
</feature>
<dbReference type="CDD" id="cd00751">
    <property type="entry name" value="thiolase"/>
    <property type="match status" value="1"/>
</dbReference>
<dbReference type="Proteomes" id="UP000036027">
    <property type="component" value="Unassembled WGS sequence"/>
</dbReference>
<dbReference type="PANTHER" id="PTHR18919">
    <property type="entry name" value="ACETYL-COA C-ACYLTRANSFERASE"/>
    <property type="match status" value="1"/>
</dbReference>
<comment type="similarity">
    <text evidence="1 5">Belongs to the thiolase-like superfamily. Thiolase family.</text>
</comment>
<evidence type="ECO:0000256" key="1">
    <source>
        <dbReference type="ARBA" id="ARBA00010982"/>
    </source>
</evidence>
<dbReference type="InterPro" id="IPR020615">
    <property type="entry name" value="Thiolase_acyl_enz_int_AS"/>
</dbReference>
<keyword evidence="3 5" id="KW-0012">Acyltransferase</keyword>
<protein>
    <submittedName>
        <fullName evidence="8">Acetyl-CoA acetyltransferase</fullName>
        <ecNumber evidence="8">2.3.1.9</ecNumber>
    </submittedName>
</protein>
<dbReference type="PROSITE" id="PS00737">
    <property type="entry name" value="THIOLASE_2"/>
    <property type="match status" value="1"/>
</dbReference>
<reference evidence="8 9" key="1">
    <citation type="submission" date="2014-11" db="EMBL/GenBank/DDBJ databases">
        <title>Genome of a novel goose pathogen.</title>
        <authorList>
            <person name="Hansen C.M."/>
            <person name="Hueffer K."/>
            <person name="Choi S.C."/>
        </authorList>
    </citation>
    <scope>NUCLEOTIDE SEQUENCE [LARGE SCALE GENOMIC DNA]</scope>
    <source>
        <strain evidence="8 9">KH1503</strain>
    </source>
</reference>
<dbReference type="FunFam" id="3.40.47.10:FF:000010">
    <property type="entry name" value="Acetyl-CoA acetyltransferase (Thiolase)"/>
    <property type="match status" value="1"/>
</dbReference>
<dbReference type="OrthoDB" id="8558405at2"/>
<evidence type="ECO:0000259" key="6">
    <source>
        <dbReference type="Pfam" id="PF00108"/>
    </source>
</evidence>
<keyword evidence="2 5" id="KW-0808">Transferase</keyword>
<dbReference type="PANTHER" id="PTHR18919:SF107">
    <property type="entry name" value="ACETYL-COA ACETYLTRANSFERASE, CYTOSOLIC"/>
    <property type="match status" value="1"/>
</dbReference>
<dbReference type="Pfam" id="PF02803">
    <property type="entry name" value="Thiolase_C"/>
    <property type="match status" value="1"/>
</dbReference>
<dbReference type="InterPro" id="IPR020617">
    <property type="entry name" value="Thiolase_C"/>
</dbReference>
<accession>A0A0J0YQ35</accession>
<dbReference type="STRING" id="1470200.PL75_09190"/>
<feature type="active site" description="Proton acceptor" evidence="4">
    <location>
        <position position="379"/>
    </location>
</feature>
<evidence type="ECO:0000259" key="7">
    <source>
        <dbReference type="Pfam" id="PF02803"/>
    </source>
</evidence>
<keyword evidence="9" id="KW-1185">Reference proteome</keyword>
<comment type="caution">
    <text evidence="8">The sequence shown here is derived from an EMBL/GenBank/DDBJ whole genome shotgun (WGS) entry which is preliminary data.</text>
</comment>
<name>A0A0J0YQ35_9NEIS</name>
<evidence type="ECO:0000256" key="3">
    <source>
        <dbReference type="ARBA" id="ARBA00023315"/>
    </source>
</evidence>
<feature type="domain" description="Thiolase N-terminal" evidence="6">
    <location>
        <begin position="4"/>
        <end position="262"/>
    </location>
</feature>